<name>A0A2U9PSP8_MYCSE</name>
<feature type="region of interest" description="Disordered" evidence="1">
    <location>
        <begin position="159"/>
        <end position="213"/>
    </location>
</feature>
<reference evidence="3" key="2">
    <citation type="submission" date="2018-03" db="EMBL/GenBank/DDBJ databases">
        <authorList>
            <person name="Derbyshire K."/>
            <person name="Gray T.A."/>
            <person name="Champion M."/>
        </authorList>
    </citation>
    <scope>NUCLEOTIDE SEQUENCE [LARGE SCALE GENOMIC DNA]</scope>
    <source>
        <strain evidence="3">MKD8</strain>
    </source>
</reference>
<dbReference type="EMBL" id="CP027541">
    <property type="protein sequence ID" value="AWT54325.1"/>
    <property type="molecule type" value="Genomic_DNA"/>
</dbReference>
<dbReference type="AlphaFoldDB" id="A0A2U9PSP8"/>
<dbReference type="Proteomes" id="UP000011200">
    <property type="component" value="Chromosome"/>
</dbReference>
<sequence>MPGWRHGAGHADHGWKGKRLAHQIHQDQRAGRGDERSETCRCGHDFCRWSIRDDDRGGDGRDGNEQRLPKSLRQCPSPDQSAQHQAGHRRNGDRRPESGAAGLREPLHSPVPRVRDVAEPAADNQAHSRIGDDRELGFCQRLQGPADEGRHIERIAPPLWTIGAPHGGRNQQGAGHDEDGDLPAPGPGVGEAAARRYRGSRHRGHRGSGAAPR</sequence>
<gene>
    <name evidence="2" type="ORF">D806_033530</name>
</gene>
<evidence type="ECO:0000313" key="3">
    <source>
        <dbReference type="Proteomes" id="UP000011200"/>
    </source>
</evidence>
<feature type="region of interest" description="Disordered" evidence="1">
    <location>
        <begin position="1"/>
        <end position="137"/>
    </location>
</feature>
<protein>
    <submittedName>
        <fullName evidence="2">Uncharacterized protein</fullName>
    </submittedName>
</protein>
<reference evidence="2 3" key="1">
    <citation type="journal article" date="2013" name="Genome Announc.">
        <title>Draft genome sequence of MKD8, a conjugal recipient Mycobacterium smegmatis strain.</title>
        <authorList>
            <person name="Gray T.A."/>
            <person name="Palumbo M.J."/>
            <person name="Derbyshire K.M."/>
        </authorList>
    </citation>
    <scope>NUCLEOTIDE SEQUENCE [LARGE SCALE GENOMIC DNA]</scope>
    <source>
        <strain evidence="2 3">MKD8</strain>
    </source>
</reference>
<feature type="compositionally biased region" description="Basic residues" evidence="1">
    <location>
        <begin position="195"/>
        <end position="206"/>
    </location>
</feature>
<evidence type="ECO:0000256" key="1">
    <source>
        <dbReference type="SAM" id="MobiDB-lite"/>
    </source>
</evidence>
<evidence type="ECO:0000313" key="2">
    <source>
        <dbReference type="EMBL" id="AWT54325.1"/>
    </source>
</evidence>
<feature type="compositionally biased region" description="Basic and acidic residues" evidence="1">
    <location>
        <begin position="24"/>
        <end position="68"/>
    </location>
</feature>
<proteinExistence type="predicted"/>
<organism evidence="2 3">
    <name type="scientific">Mycolicibacterium smegmatis (strain MKD8)</name>
    <name type="common">Mycobacterium smegmatis</name>
    <dbReference type="NCBI Taxonomy" id="1214915"/>
    <lineage>
        <taxon>Bacteria</taxon>
        <taxon>Bacillati</taxon>
        <taxon>Actinomycetota</taxon>
        <taxon>Actinomycetes</taxon>
        <taxon>Mycobacteriales</taxon>
        <taxon>Mycobacteriaceae</taxon>
        <taxon>Mycolicibacterium</taxon>
    </lineage>
</organism>
<accession>A0A2U9PSP8</accession>